<accession>A0A068Z9H0</accession>
<dbReference type="GeneID" id="93736865"/>
<name>A0A068Z9H0_9GAMM</name>
<feature type="domain" description="HTH IS408-type" evidence="1">
    <location>
        <begin position="11"/>
        <end position="91"/>
    </location>
</feature>
<dbReference type="RefSeq" id="WP_052447779.1">
    <property type="nucleotide sequence ID" value="NZ_CAXKXZ010000021.1"/>
</dbReference>
<dbReference type="STRING" id="138074.SYMBAF_30110"/>
<protein>
    <recommendedName>
        <fullName evidence="1">HTH IS408-type domain-containing protein</fullName>
    </recommendedName>
</protein>
<dbReference type="InterPro" id="IPR017895">
    <property type="entry name" value="HTH_IS408/IS1162_type"/>
</dbReference>
<evidence type="ECO:0000313" key="2">
    <source>
        <dbReference type="EMBL" id="QLH63233.1"/>
    </source>
</evidence>
<dbReference type="PROSITE" id="PS50532">
    <property type="entry name" value="HTH_IS408"/>
    <property type="match status" value="1"/>
</dbReference>
<dbReference type="AlphaFoldDB" id="A0A068Z9H0"/>
<dbReference type="EMBL" id="CP050855">
    <property type="protein sequence ID" value="QLH63233.1"/>
    <property type="molecule type" value="Genomic_DNA"/>
</dbReference>
<proteinExistence type="predicted"/>
<organism evidence="2 3">
    <name type="scientific">Serratia symbiotica</name>
    <dbReference type="NCBI Taxonomy" id="138074"/>
    <lineage>
        <taxon>Bacteria</taxon>
        <taxon>Pseudomonadati</taxon>
        <taxon>Pseudomonadota</taxon>
        <taxon>Gammaproteobacteria</taxon>
        <taxon>Enterobacterales</taxon>
        <taxon>Yersiniaceae</taxon>
        <taxon>Serratia</taxon>
    </lineage>
</organism>
<evidence type="ECO:0000313" key="3">
    <source>
        <dbReference type="Proteomes" id="UP000042738"/>
    </source>
</evidence>
<sequence>MPNKRIAMRKIHEILRLRFAVGLPFLQISQCADVSCGAIQKMLKRLEASWLSWPLPERMPGPRLASLLYPESDSRPGSLEDPDWAVIHIELRKKGVT</sequence>
<evidence type="ECO:0000259" key="1">
    <source>
        <dbReference type="PROSITE" id="PS50532"/>
    </source>
</evidence>
<gene>
    <name evidence="2" type="ORF">SYMBAF_10205</name>
</gene>
<reference evidence="2 3" key="1">
    <citation type="journal article" date="2014" name="Genome Announc.">
        <title>Whole-Genome Sequence of Serratia symbiotica Strain CWBI-2.3T, a Free-Living Symbiont of the Black Bean Aphid Aphis fabae.</title>
        <authorList>
            <person name="Foray V."/>
            <person name="Grigorescu A.S."/>
            <person name="Sabri A."/>
            <person name="Haubruge E."/>
            <person name="Lognay G."/>
            <person name="Francis F."/>
            <person name="Fauconnier M.L."/>
            <person name="Hance T."/>
            <person name="Thonart P."/>
        </authorList>
    </citation>
    <scope>NUCLEOTIDE SEQUENCE [LARGE SCALE GENOMIC DNA]</scope>
    <source>
        <strain evidence="2">CWBI-2.3</strain>
    </source>
</reference>
<dbReference type="Proteomes" id="UP000042738">
    <property type="component" value="Chromosome"/>
</dbReference>